<evidence type="ECO:0000313" key="2">
    <source>
        <dbReference type="Proteomes" id="UP000499080"/>
    </source>
</evidence>
<dbReference type="EMBL" id="BGPR01032079">
    <property type="protein sequence ID" value="GBO05429.1"/>
    <property type="molecule type" value="Genomic_DNA"/>
</dbReference>
<proteinExistence type="predicted"/>
<sequence length="86" mass="9973">MASRLDIHNLHSTQIQPPHAKIGHQCEKPMRIMVFPKVWRIAIYNSCAIKSQMPTYPKFGYPTNLDIQPLHLNCQAINAEMRPVYE</sequence>
<gene>
    <name evidence="1" type="ORF">AVEN_17098_1</name>
</gene>
<dbReference type="AlphaFoldDB" id="A0A4Y2TXK9"/>
<comment type="caution">
    <text evidence="1">The sequence shown here is derived from an EMBL/GenBank/DDBJ whole genome shotgun (WGS) entry which is preliminary data.</text>
</comment>
<keyword evidence="2" id="KW-1185">Reference proteome</keyword>
<reference evidence="1 2" key="1">
    <citation type="journal article" date="2019" name="Sci. Rep.">
        <title>Orb-weaving spider Araneus ventricosus genome elucidates the spidroin gene catalogue.</title>
        <authorList>
            <person name="Kono N."/>
            <person name="Nakamura H."/>
            <person name="Ohtoshi R."/>
            <person name="Moran D.A.P."/>
            <person name="Shinohara A."/>
            <person name="Yoshida Y."/>
            <person name="Fujiwara M."/>
            <person name="Mori M."/>
            <person name="Tomita M."/>
            <person name="Arakawa K."/>
        </authorList>
    </citation>
    <scope>NUCLEOTIDE SEQUENCE [LARGE SCALE GENOMIC DNA]</scope>
</reference>
<name>A0A4Y2TXK9_ARAVE</name>
<evidence type="ECO:0000313" key="1">
    <source>
        <dbReference type="EMBL" id="GBO05429.1"/>
    </source>
</evidence>
<organism evidence="1 2">
    <name type="scientific">Araneus ventricosus</name>
    <name type="common">Orbweaver spider</name>
    <name type="synonym">Epeira ventricosa</name>
    <dbReference type="NCBI Taxonomy" id="182803"/>
    <lineage>
        <taxon>Eukaryota</taxon>
        <taxon>Metazoa</taxon>
        <taxon>Ecdysozoa</taxon>
        <taxon>Arthropoda</taxon>
        <taxon>Chelicerata</taxon>
        <taxon>Arachnida</taxon>
        <taxon>Araneae</taxon>
        <taxon>Araneomorphae</taxon>
        <taxon>Entelegynae</taxon>
        <taxon>Araneoidea</taxon>
        <taxon>Araneidae</taxon>
        <taxon>Araneus</taxon>
    </lineage>
</organism>
<protein>
    <submittedName>
        <fullName evidence="1">Uncharacterized protein</fullName>
    </submittedName>
</protein>
<dbReference type="Proteomes" id="UP000499080">
    <property type="component" value="Unassembled WGS sequence"/>
</dbReference>
<accession>A0A4Y2TXK9</accession>